<dbReference type="SUPFAM" id="SSF103473">
    <property type="entry name" value="MFS general substrate transporter"/>
    <property type="match status" value="1"/>
</dbReference>
<evidence type="ECO:0000256" key="2">
    <source>
        <dbReference type="ARBA" id="ARBA00022692"/>
    </source>
</evidence>
<dbReference type="InterPro" id="IPR011701">
    <property type="entry name" value="MFS"/>
</dbReference>
<dbReference type="PANTHER" id="PTHR23542">
    <property type="match status" value="1"/>
</dbReference>
<evidence type="ECO:0000313" key="9">
    <source>
        <dbReference type="Proteomes" id="UP000186465"/>
    </source>
</evidence>
<evidence type="ECO:0000256" key="4">
    <source>
        <dbReference type="ARBA" id="ARBA00023136"/>
    </source>
</evidence>
<accession>A0A1Q5PSK9</accession>
<feature type="compositionally biased region" description="Basic and acidic residues" evidence="5">
    <location>
        <begin position="414"/>
        <end position="427"/>
    </location>
</feature>
<feature type="transmembrane region" description="Helical" evidence="6">
    <location>
        <begin position="106"/>
        <end position="126"/>
    </location>
</feature>
<dbReference type="GO" id="GO:0022857">
    <property type="term" value="F:transmembrane transporter activity"/>
    <property type="evidence" value="ECO:0007669"/>
    <property type="project" value="InterPro"/>
</dbReference>
<feature type="transmembrane region" description="Helical" evidence="6">
    <location>
        <begin position="51"/>
        <end position="71"/>
    </location>
</feature>
<feature type="transmembrane region" description="Helical" evidence="6">
    <location>
        <begin position="167"/>
        <end position="190"/>
    </location>
</feature>
<feature type="transmembrane region" description="Helical" evidence="6">
    <location>
        <begin position="211"/>
        <end position="232"/>
    </location>
</feature>
<dbReference type="STRING" id="156892.BM477_00555"/>
<feature type="transmembrane region" description="Helical" evidence="6">
    <location>
        <begin position="83"/>
        <end position="100"/>
    </location>
</feature>
<comment type="caution">
    <text evidence="8">The sequence shown here is derived from an EMBL/GenBank/DDBJ whole genome shotgun (WGS) entry which is preliminary data.</text>
</comment>
<dbReference type="AlphaFoldDB" id="A0A1Q5PSK9"/>
<evidence type="ECO:0000256" key="6">
    <source>
        <dbReference type="SAM" id="Phobius"/>
    </source>
</evidence>
<feature type="domain" description="Major facilitator superfamily (MFS) profile" evidence="7">
    <location>
        <begin position="217"/>
        <end position="451"/>
    </location>
</feature>
<protein>
    <recommendedName>
        <fullName evidence="7">Major facilitator superfamily (MFS) profile domain-containing protein</fullName>
    </recommendedName>
</protein>
<dbReference type="InterPro" id="IPR036259">
    <property type="entry name" value="MFS_trans_sf"/>
</dbReference>
<feature type="transmembrane region" description="Helical" evidence="6">
    <location>
        <begin position="252"/>
        <end position="270"/>
    </location>
</feature>
<evidence type="ECO:0000256" key="3">
    <source>
        <dbReference type="ARBA" id="ARBA00022989"/>
    </source>
</evidence>
<reference evidence="9" key="1">
    <citation type="submission" date="2016-11" db="EMBL/GenBank/DDBJ databases">
        <title>Actinomyces gypaetusis sp. nov. isolated from Gypaetus barbatus in Qinghai Tibet Plateau China.</title>
        <authorList>
            <person name="Meng X."/>
        </authorList>
    </citation>
    <scope>NUCLEOTIDE SEQUENCE [LARGE SCALE GENOMIC DNA]</scope>
    <source>
        <strain evidence="9">DSM 15383</strain>
    </source>
</reference>
<dbReference type="PANTHER" id="PTHR23542:SF1">
    <property type="entry name" value="MAJOR FACILITATOR SUPERFAMILY (MFS) PROFILE DOMAIN-CONTAINING PROTEIN"/>
    <property type="match status" value="1"/>
</dbReference>
<evidence type="ECO:0000256" key="5">
    <source>
        <dbReference type="SAM" id="MobiDB-lite"/>
    </source>
</evidence>
<keyword evidence="9" id="KW-1185">Reference proteome</keyword>
<comment type="subcellular location">
    <subcellularLocation>
        <location evidence="1">Cell membrane</location>
        <topology evidence="1">Multi-pass membrane protein</topology>
    </subcellularLocation>
</comment>
<feature type="compositionally biased region" description="Low complexity" evidence="5">
    <location>
        <begin position="429"/>
        <end position="443"/>
    </location>
</feature>
<name>A0A1Q5PSK9_9ACTO</name>
<evidence type="ECO:0000313" key="8">
    <source>
        <dbReference type="EMBL" id="OKL50499.1"/>
    </source>
</evidence>
<dbReference type="Pfam" id="PF07690">
    <property type="entry name" value="MFS_1"/>
    <property type="match status" value="1"/>
</dbReference>
<dbReference type="Gene3D" id="1.20.1250.20">
    <property type="entry name" value="MFS general substrate transporter like domains"/>
    <property type="match status" value="2"/>
</dbReference>
<dbReference type="EMBL" id="MPDM01000001">
    <property type="protein sequence ID" value="OKL50499.1"/>
    <property type="molecule type" value="Genomic_DNA"/>
</dbReference>
<dbReference type="GO" id="GO:0005886">
    <property type="term" value="C:plasma membrane"/>
    <property type="evidence" value="ECO:0007669"/>
    <property type="project" value="UniProtKB-SubCell"/>
</dbReference>
<keyword evidence="3 6" id="KW-1133">Transmembrane helix</keyword>
<keyword evidence="2 6" id="KW-0812">Transmembrane</keyword>
<feature type="transmembrane region" description="Helical" evidence="6">
    <location>
        <begin position="138"/>
        <end position="161"/>
    </location>
</feature>
<keyword evidence="4 6" id="KW-0472">Membrane</keyword>
<sequence length="451" mass="46848">MFSSYREILSKPGAALFSAAGFAARYPMALISLSMLILIHTAYGNYTIAGQVNAVGILGFAAGAPMLARLVDRYGQAKVMRPAIMLSSASLLAVAGVAAIQGPVWLLYVFSVTAGMFAGSIGAMVRSRWSNLLHQPDLLNTAFALEAALDEIVFMTGPMIATALTTYVHPTAGLIACAVIGVLGGIWFFSLRATEPAPTGKIAAGSLDAGMIMKSGTMLSIAATFVGAGAMLGSIDVAVVEFTKELGVPASAGLQLGIMATGSLLGALIFGSRQWRVPLSRIYISVVIALALGTSTFLFTTAQWSLGIAMFITGMAFAPTITIATTIVQRIVPASRLTEGLTWMNTFMNIGTATGLTVAGRLTDLHGSTGGFFMAMIGGAAMTVVAVATLPLIRTSLRASRRQHSQELQDAISGEEHTESSTGRTEDLSSSAETAGSAESAETQNPGEKVE</sequence>
<evidence type="ECO:0000256" key="1">
    <source>
        <dbReference type="ARBA" id="ARBA00004651"/>
    </source>
</evidence>
<feature type="transmembrane region" description="Helical" evidence="6">
    <location>
        <begin position="12"/>
        <end position="39"/>
    </location>
</feature>
<feature type="transmembrane region" description="Helical" evidence="6">
    <location>
        <begin position="340"/>
        <end position="360"/>
    </location>
</feature>
<dbReference type="PROSITE" id="PS50850">
    <property type="entry name" value="MFS"/>
    <property type="match status" value="1"/>
</dbReference>
<feature type="transmembrane region" description="Helical" evidence="6">
    <location>
        <begin position="372"/>
        <end position="393"/>
    </location>
</feature>
<proteinExistence type="predicted"/>
<feature type="transmembrane region" description="Helical" evidence="6">
    <location>
        <begin position="282"/>
        <end position="302"/>
    </location>
</feature>
<feature type="region of interest" description="Disordered" evidence="5">
    <location>
        <begin position="399"/>
        <end position="451"/>
    </location>
</feature>
<dbReference type="Proteomes" id="UP000186465">
    <property type="component" value="Unassembled WGS sequence"/>
</dbReference>
<gene>
    <name evidence="8" type="ORF">BM477_00555</name>
</gene>
<dbReference type="InterPro" id="IPR020846">
    <property type="entry name" value="MFS_dom"/>
</dbReference>
<evidence type="ECO:0000259" key="7">
    <source>
        <dbReference type="PROSITE" id="PS50850"/>
    </source>
</evidence>
<organism evidence="8 9">
    <name type="scientific">Boudabousia marimammalium</name>
    <dbReference type="NCBI Taxonomy" id="156892"/>
    <lineage>
        <taxon>Bacteria</taxon>
        <taxon>Bacillati</taxon>
        <taxon>Actinomycetota</taxon>
        <taxon>Actinomycetes</taxon>
        <taxon>Actinomycetales</taxon>
        <taxon>Actinomycetaceae</taxon>
        <taxon>Boudabousia</taxon>
    </lineage>
</organism>
<feature type="transmembrane region" description="Helical" evidence="6">
    <location>
        <begin position="308"/>
        <end position="328"/>
    </location>
</feature>